<dbReference type="Pfam" id="PF02144">
    <property type="entry name" value="Rad1"/>
    <property type="match status" value="1"/>
</dbReference>
<dbReference type="PANTHER" id="PTHR10870">
    <property type="entry name" value="CELL CYCLE CHECKPOINT PROTEIN RAD1"/>
    <property type="match status" value="1"/>
</dbReference>
<name>A0A9W7ZK54_9FUNG</name>
<comment type="subcellular location">
    <subcellularLocation>
        <location evidence="1">Nucleus</location>
    </subcellularLocation>
</comment>
<dbReference type="OrthoDB" id="5581405at2759"/>
<keyword evidence="3" id="KW-0227">DNA damage</keyword>
<keyword evidence="5" id="KW-0539">Nucleus</keyword>
<dbReference type="Proteomes" id="UP001150569">
    <property type="component" value="Unassembled WGS sequence"/>
</dbReference>
<reference evidence="6" key="1">
    <citation type="submission" date="2022-07" db="EMBL/GenBank/DDBJ databases">
        <title>Phylogenomic reconstructions and comparative analyses of Kickxellomycotina fungi.</title>
        <authorList>
            <person name="Reynolds N.K."/>
            <person name="Stajich J.E."/>
            <person name="Barry K."/>
            <person name="Grigoriev I.V."/>
            <person name="Crous P."/>
            <person name="Smith M.E."/>
        </authorList>
    </citation>
    <scope>NUCLEOTIDE SEQUENCE</scope>
    <source>
        <strain evidence="6">RSA 861</strain>
    </source>
</reference>
<dbReference type="GO" id="GO:0006281">
    <property type="term" value="P:DNA repair"/>
    <property type="evidence" value="ECO:0007669"/>
    <property type="project" value="UniProtKB-KW"/>
</dbReference>
<evidence type="ECO:0000256" key="1">
    <source>
        <dbReference type="ARBA" id="ARBA00004123"/>
    </source>
</evidence>
<comment type="similarity">
    <text evidence="2">Belongs to the rad1 family.</text>
</comment>
<dbReference type="PRINTS" id="PR01245">
    <property type="entry name" value="RAD1REC1"/>
</dbReference>
<keyword evidence="4" id="KW-0234">DNA repair</keyword>
<dbReference type="PANTHER" id="PTHR10870:SF0">
    <property type="entry name" value="CELL CYCLE CHECKPOINT PROTEIN RAD1"/>
    <property type="match status" value="1"/>
</dbReference>
<dbReference type="GO" id="GO:0030896">
    <property type="term" value="C:checkpoint clamp complex"/>
    <property type="evidence" value="ECO:0007669"/>
    <property type="project" value="TreeGrafter"/>
</dbReference>
<evidence type="ECO:0000256" key="2">
    <source>
        <dbReference type="ARBA" id="ARBA00010991"/>
    </source>
</evidence>
<protein>
    <submittedName>
        <fullName evidence="6">Uncharacterized protein</fullName>
    </submittedName>
</protein>
<dbReference type="AlphaFoldDB" id="A0A9W7ZK54"/>
<accession>A0A9W7ZK54</accession>
<gene>
    <name evidence="6" type="ORF">IWQ60_010815</name>
</gene>
<evidence type="ECO:0000313" key="6">
    <source>
        <dbReference type="EMBL" id="KAJ1910144.1"/>
    </source>
</evidence>
<evidence type="ECO:0000256" key="4">
    <source>
        <dbReference type="ARBA" id="ARBA00023204"/>
    </source>
</evidence>
<sequence>MDHHHTATAAAANGDDPSAVAYTLLAKLHNVRPLVQLLKAISFRKQTQCVITHRGIKFSVEDARSVQAHAYLQRQFFQ</sequence>
<comment type="caution">
    <text evidence="6">The sequence shown here is derived from an EMBL/GenBank/DDBJ whole genome shotgun (WGS) entry which is preliminary data.</text>
</comment>
<dbReference type="EMBL" id="JANBPT010001090">
    <property type="protein sequence ID" value="KAJ1910144.1"/>
    <property type="molecule type" value="Genomic_DNA"/>
</dbReference>
<evidence type="ECO:0000256" key="5">
    <source>
        <dbReference type="ARBA" id="ARBA00023242"/>
    </source>
</evidence>
<evidence type="ECO:0000256" key="3">
    <source>
        <dbReference type="ARBA" id="ARBA00022763"/>
    </source>
</evidence>
<feature type="non-terminal residue" evidence="6">
    <location>
        <position position="78"/>
    </location>
</feature>
<dbReference type="GO" id="GO:0000077">
    <property type="term" value="P:DNA damage checkpoint signaling"/>
    <property type="evidence" value="ECO:0007669"/>
    <property type="project" value="InterPro"/>
</dbReference>
<evidence type="ECO:0000313" key="7">
    <source>
        <dbReference type="Proteomes" id="UP001150569"/>
    </source>
</evidence>
<keyword evidence="7" id="KW-1185">Reference proteome</keyword>
<dbReference type="Gene3D" id="3.70.10.10">
    <property type="match status" value="1"/>
</dbReference>
<proteinExistence type="inferred from homology"/>
<organism evidence="6 7">
    <name type="scientific">Tieghemiomyces parasiticus</name>
    <dbReference type="NCBI Taxonomy" id="78921"/>
    <lineage>
        <taxon>Eukaryota</taxon>
        <taxon>Fungi</taxon>
        <taxon>Fungi incertae sedis</taxon>
        <taxon>Zoopagomycota</taxon>
        <taxon>Kickxellomycotina</taxon>
        <taxon>Dimargaritomycetes</taxon>
        <taxon>Dimargaritales</taxon>
        <taxon>Dimargaritaceae</taxon>
        <taxon>Tieghemiomyces</taxon>
    </lineage>
</organism>
<dbReference type="InterPro" id="IPR003021">
    <property type="entry name" value="Rad1_Rec1_Rad17"/>
</dbReference>